<evidence type="ECO:0000313" key="3">
    <source>
        <dbReference type="Proteomes" id="UP000607653"/>
    </source>
</evidence>
<keyword evidence="3" id="KW-1185">Reference proteome</keyword>
<sequence length="98" mass="11254">MKLLPTGRKNSLAIFLFSSIVGIGSFFISYLLGLVHSLLIEMGFHEDMYNPVRKFFSSLFPKVLCNSIMKQFHAGMYLLYLCFVWPNKSNNCDNTFSL</sequence>
<feature type="transmembrane region" description="Helical" evidence="1">
    <location>
        <begin position="12"/>
        <end position="39"/>
    </location>
</feature>
<proteinExistence type="predicted"/>
<name>A0A822ZAD4_NELNU</name>
<comment type="caution">
    <text evidence="2">The sequence shown here is derived from an EMBL/GenBank/DDBJ whole genome shotgun (WGS) entry which is preliminary data.</text>
</comment>
<protein>
    <submittedName>
        <fullName evidence="2">Uncharacterized protein</fullName>
    </submittedName>
</protein>
<dbReference type="AlphaFoldDB" id="A0A822ZAD4"/>
<accession>A0A822ZAD4</accession>
<dbReference type="EMBL" id="DUZY01000005">
    <property type="protein sequence ID" value="DAD41533.1"/>
    <property type="molecule type" value="Genomic_DNA"/>
</dbReference>
<dbReference type="PANTHER" id="PTHR31587:SF4">
    <property type="entry name" value="TRANSMEMBRANE PROTEIN (DUF2215)"/>
    <property type="match status" value="1"/>
</dbReference>
<reference evidence="2 3" key="1">
    <citation type="journal article" date="2020" name="Mol. Biol. Evol.">
        <title>Distinct Expression and Methylation Patterns for Genes with Different Fates following a Single Whole-Genome Duplication in Flowering Plants.</title>
        <authorList>
            <person name="Shi T."/>
            <person name="Rahmani R.S."/>
            <person name="Gugger P.F."/>
            <person name="Wang M."/>
            <person name="Li H."/>
            <person name="Zhang Y."/>
            <person name="Li Z."/>
            <person name="Wang Q."/>
            <person name="Van de Peer Y."/>
            <person name="Marchal K."/>
            <person name="Chen J."/>
        </authorList>
    </citation>
    <scope>NUCLEOTIDE SEQUENCE [LARGE SCALE GENOMIC DNA]</scope>
    <source>
        <tissue evidence="2">Leaf</tissue>
    </source>
</reference>
<keyword evidence="1" id="KW-0812">Transmembrane</keyword>
<evidence type="ECO:0000256" key="1">
    <source>
        <dbReference type="SAM" id="Phobius"/>
    </source>
</evidence>
<gene>
    <name evidence="2" type="ORF">HUJ06_015856</name>
</gene>
<organism evidence="2 3">
    <name type="scientific">Nelumbo nucifera</name>
    <name type="common">Sacred lotus</name>
    <dbReference type="NCBI Taxonomy" id="4432"/>
    <lineage>
        <taxon>Eukaryota</taxon>
        <taxon>Viridiplantae</taxon>
        <taxon>Streptophyta</taxon>
        <taxon>Embryophyta</taxon>
        <taxon>Tracheophyta</taxon>
        <taxon>Spermatophyta</taxon>
        <taxon>Magnoliopsida</taxon>
        <taxon>Proteales</taxon>
        <taxon>Nelumbonaceae</taxon>
        <taxon>Nelumbo</taxon>
    </lineage>
</organism>
<dbReference type="Proteomes" id="UP000607653">
    <property type="component" value="Unassembled WGS sequence"/>
</dbReference>
<keyword evidence="1" id="KW-1133">Transmembrane helix</keyword>
<evidence type="ECO:0000313" key="2">
    <source>
        <dbReference type="EMBL" id="DAD41533.1"/>
    </source>
</evidence>
<keyword evidence="1" id="KW-0472">Membrane</keyword>
<dbReference type="PANTHER" id="PTHR31587">
    <property type="entry name" value="TRANSMEMBRANE PROTEIN (DUF2215)"/>
    <property type="match status" value="1"/>
</dbReference>